<gene>
    <name evidence="1" type="ORF">HMPREF9098_1137</name>
</gene>
<accession>F0EZ53</accession>
<protein>
    <submittedName>
        <fullName evidence="1">Uncharacterized protein</fullName>
    </submittedName>
</protein>
<evidence type="ECO:0000313" key="1">
    <source>
        <dbReference type="EMBL" id="EGC17439.1"/>
    </source>
</evidence>
<comment type="caution">
    <text evidence="1">The sequence shown here is derived from an EMBL/GenBank/DDBJ whole genome shotgun (WGS) entry which is preliminary data.</text>
</comment>
<dbReference type="HOGENOM" id="CLU_205867_0_0_4"/>
<dbReference type="Proteomes" id="UP000004088">
    <property type="component" value="Unassembled WGS sequence"/>
</dbReference>
<reference evidence="1 2" key="1">
    <citation type="submission" date="2011-01" db="EMBL/GenBank/DDBJ databases">
        <authorList>
            <person name="Muzny D."/>
            <person name="Qin X."/>
            <person name="Deng J."/>
            <person name="Jiang H."/>
            <person name="Liu Y."/>
            <person name="Qu J."/>
            <person name="Song X.-Z."/>
            <person name="Zhang L."/>
            <person name="Thornton R."/>
            <person name="Coyle M."/>
            <person name="Francisco L."/>
            <person name="Jackson L."/>
            <person name="Javaid M."/>
            <person name="Korchina V."/>
            <person name="Kovar C."/>
            <person name="Mata R."/>
            <person name="Mathew T."/>
            <person name="Ngo R."/>
            <person name="Nguyen L."/>
            <person name="Nguyen N."/>
            <person name="Okwuonu G."/>
            <person name="Ongeri F."/>
            <person name="Pham C."/>
            <person name="Simmons D."/>
            <person name="Wilczek-Boney K."/>
            <person name="Hale W."/>
            <person name="Jakkamsetti A."/>
            <person name="Pham P."/>
            <person name="Ruth R."/>
            <person name="San Lucas F."/>
            <person name="Warren J."/>
            <person name="Zhang J."/>
            <person name="Zhao Z."/>
            <person name="Zhou C."/>
            <person name="Zhu D."/>
            <person name="Lee S."/>
            <person name="Bess C."/>
            <person name="Blankenburg K."/>
            <person name="Forbes L."/>
            <person name="Fu Q."/>
            <person name="Gubbala S."/>
            <person name="Hirani K."/>
            <person name="Jayaseelan J.C."/>
            <person name="Lara F."/>
            <person name="Munidasa M."/>
            <person name="Palculict T."/>
            <person name="Patil S."/>
            <person name="Pu L.-L."/>
            <person name="Saada N."/>
            <person name="Tang L."/>
            <person name="Weissenberger G."/>
            <person name="Zhu Y."/>
            <person name="Hemphill L."/>
            <person name="Shang Y."/>
            <person name="Youmans B."/>
            <person name="Ayvaz T."/>
            <person name="Ross M."/>
            <person name="Santibanez J."/>
            <person name="Aqrawi P."/>
            <person name="Gross S."/>
            <person name="Joshi V."/>
            <person name="Fowler G."/>
            <person name="Nazareth L."/>
            <person name="Reid J."/>
            <person name="Worley K."/>
            <person name="Petrosino J."/>
            <person name="Highlander S."/>
            <person name="Gibbs R."/>
        </authorList>
    </citation>
    <scope>NUCLEOTIDE SEQUENCE [LARGE SCALE GENOMIC DNA]</scope>
    <source>
        <strain evidence="1 2">ATCC 33394</strain>
    </source>
</reference>
<keyword evidence="2" id="KW-1185">Reference proteome</keyword>
<organism evidence="1 2">
    <name type="scientific">Kingella denitrificans ATCC 33394</name>
    <dbReference type="NCBI Taxonomy" id="888741"/>
    <lineage>
        <taxon>Bacteria</taxon>
        <taxon>Pseudomonadati</taxon>
        <taxon>Pseudomonadota</taxon>
        <taxon>Betaproteobacteria</taxon>
        <taxon>Neisseriales</taxon>
        <taxon>Neisseriaceae</taxon>
        <taxon>Kingella</taxon>
    </lineage>
</organism>
<sequence length="66" mass="7807">MALGLVGGLMVKREMVEYADMEMYASWRMERYVCRSNKSILHCANDQWGLTKPTQEQIREMYLSTR</sequence>
<evidence type="ECO:0000313" key="2">
    <source>
        <dbReference type="Proteomes" id="UP000004088"/>
    </source>
</evidence>
<name>F0EZ53_9NEIS</name>
<proteinExistence type="predicted"/>
<dbReference type="AlphaFoldDB" id="F0EZ53"/>
<dbReference type="EMBL" id="AEWV01000017">
    <property type="protein sequence ID" value="EGC17439.1"/>
    <property type="molecule type" value="Genomic_DNA"/>
</dbReference>